<reference evidence="3 4" key="1">
    <citation type="journal article" date="2009" name="Science">
        <title>Green evolution and dynamic adaptations revealed by genomes of the marine picoeukaryotes Micromonas.</title>
        <authorList>
            <person name="Worden A.Z."/>
            <person name="Lee J.H."/>
            <person name="Mock T."/>
            <person name="Rouze P."/>
            <person name="Simmons M.P."/>
            <person name="Aerts A.L."/>
            <person name="Allen A.E."/>
            <person name="Cuvelier M.L."/>
            <person name="Derelle E."/>
            <person name="Everett M.V."/>
            <person name="Foulon E."/>
            <person name="Grimwood J."/>
            <person name="Gundlach H."/>
            <person name="Henrissat B."/>
            <person name="Napoli C."/>
            <person name="McDonald S.M."/>
            <person name="Parker M.S."/>
            <person name="Rombauts S."/>
            <person name="Salamov A."/>
            <person name="Von Dassow P."/>
            <person name="Badger J.H."/>
            <person name="Coutinho P.M."/>
            <person name="Demir E."/>
            <person name="Dubchak I."/>
            <person name="Gentemann C."/>
            <person name="Eikrem W."/>
            <person name="Gready J.E."/>
            <person name="John U."/>
            <person name="Lanier W."/>
            <person name="Lindquist E.A."/>
            <person name="Lucas S."/>
            <person name="Mayer K.F."/>
            <person name="Moreau H."/>
            <person name="Not F."/>
            <person name="Otillar R."/>
            <person name="Panaud O."/>
            <person name="Pangilinan J."/>
            <person name="Paulsen I."/>
            <person name="Piegu B."/>
            <person name="Poliakov A."/>
            <person name="Robbens S."/>
            <person name="Schmutz J."/>
            <person name="Toulza E."/>
            <person name="Wyss T."/>
            <person name="Zelensky A."/>
            <person name="Zhou K."/>
            <person name="Armbrust E.V."/>
            <person name="Bhattacharya D."/>
            <person name="Goodenough U.W."/>
            <person name="Van de Peer Y."/>
            <person name="Grigoriev I.V."/>
        </authorList>
    </citation>
    <scope>NUCLEOTIDE SEQUENCE [LARGE SCALE GENOMIC DNA]</scope>
    <source>
        <strain evidence="4">RCC299 / NOUM17</strain>
    </source>
</reference>
<organism evidence="3 4">
    <name type="scientific">Micromonas commoda (strain RCC299 / NOUM17 / CCMP2709)</name>
    <name type="common">Picoplanktonic green alga</name>
    <dbReference type="NCBI Taxonomy" id="296587"/>
    <lineage>
        <taxon>Eukaryota</taxon>
        <taxon>Viridiplantae</taxon>
        <taxon>Chlorophyta</taxon>
        <taxon>Mamiellophyceae</taxon>
        <taxon>Mamiellales</taxon>
        <taxon>Mamiellaceae</taxon>
        <taxon>Micromonas</taxon>
    </lineage>
</organism>
<dbReference type="GeneID" id="8248227"/>
<proteinExistence type="predicted"/>
<sequence>MGGTGEPDVGRDVGGGSKRSPLLEFMRRDLRDNAPRRSGATAAPAKGADDDEENENDGVASSARAKPPPSLARAASTAAALRRWRRDVVPASARGERSVLTTDTDEGVANDDDASDGGSGAESSLDGFAAYASDDSDVENAPATSARATHRPKTNDDRARAPVTNDDDARHRVARRGATAKERAAEEERTRALAEEAEAARVVELGKRAERDAKRAVTERVELLRRAARTHGMIARYREERATVAARAAEEARVEVDERWRLERNAMEDTSSASSFERKTPLPSAHEARLHLAYVREERSRAGDGGCVLCDRGELHSALECSLCEAPAHNPDAADGRPDGGSSIDAGDERGGDPASVAAGELLAASGQAEVDRWRELTTVRARASTTELRLTRKGLVSFSEAFLGGFHGLTSLWLARNRLSVLPDLGRLTPLLERLEVSARETKKSCVSSRLHWWFFPEAPVWRWEGARATVGSPRASRSMRARDSRRGEVLTSSRGVSRALASWPAPG</sequence>
<dbReference type="Proteomes" id="UP000002009">
    <property type="component" value="Chromosome 12"/>
</dbReference>
<feature type="region of interest" description="Disordered" evidence="2">
    <location>
        <begin position="474"/>
        <end position="498"/>
    </location>
</feature>
<evidence type="ECO:0000256" key="1">
    <source>
        <dbReference type="ARBA" id="ARBA00004430"/>
    </source>
</evidence>
<feature type="region of interest" description="Disordered" evidence="2">
    <location>
        <begin position="1"/>
        <end position="192"/>
    </location>
</feature>
<dbReference type="PROSITE" id="PS51450">
    <property type="entry name" value="LRR"/>
    <property type="match status" value="1"/>
</dbReference>
<dbReference type="GO" id="GO:0005930">
    <property type="term" value="C:axoneme"/>
    <property type="evidence" value="ECO:0007669"/>
    <property type="project" value="UniProtKB-SubCell"/>
</dbReference>
<feature type="region of interest" description="Disordered" evidence="2">
    <location>
        <begin position="330"/>
        <end position="355"/>
    </location>
</feature>
<comment type="subcellular location">
    <subcellularLocation>
        <location evidence="1">Cytoplasm</location>
        <location evidence="1">Cytoskeleton</location>
        <location evidence="1">Cilium axoneme</location>
    </subcellularLocation>
</comment>
<feature type="compositionally biased region" description="Basic and acidic residues" evidence="2">
    <location>
        <begin position="179"/>
        <end position="192"/>
    </location>
</feature>
<evidence type="ECO:0000313" key="4">
    <source>
        <dbReference type="Proteomes" id="UP000002009"/>
    </source>
</evidence>
<evidence type="ECO:0000256" key="2">
    <source>
        <dbReference type="SAM" id="MobiDB-lite"/>
    </source>
</evidence>
<accession>C1FJH8</accession>
<dbReference type="AlphaFoldDB" id="C1FJH8"/>
<protein>
    <submittedName>
        <fullName evidence="3">Uncharacterized protein</fullName>
    </submittedName>
</protein>
<feature type="compositionally biased region" description="Acidic residues" evidence="2">
    <location>
        <begin position="103"/>
        <end position="115"/>
    </location>
</feature>
<dbReference type="KEGG" id="mis:MICPUN_62983"/>
<dbReference type="InterPro" id="IPR001611">
    <property type="entry name" value="Leu-rich_rpt"/>
</dbReference>
<evidence type="ECO:0000313" key="3">
    <source>
        <dbReference type="EMBL" id="ACO70600.1"/>
    </source>
</evidence>
<dbReference type="InterPro" id="IPR032675">
    <property type="entry name" value="LRR_dom_sf"/>
</dbReference>
<dbReference type="EMBL" id="CP001577">
    <property type="protein sequence ID" value="ACO70600.1"/>
    <property type="molecule type" value="Genomic_DNA"/>
</dbReference>
<dbReference type="Gene3D" id="3.80.10.10">
    <property type="entry name" value="Ribonuclease Inhibitor"/>
    <property type="match status" value="1"/>
</dbReference>
<feature type="compositionally biased region" description="Low complexity" evidence="2">
    <location>
        <begin position="72"/>
        <end position="81"/>
    </location>
</feature>
<dbReference type="RefSeq" id="XP_002509342.1">
    <property type="nucleotide sequence ID" value="XM_002509296.1"/>
</dbReference>
<keyword evidence="4" id="KW-1185">Reference proteome</keyword>
<name>C1FJH8_MICCC</name>
<dbReference type="InParanoid" id="C1FJH8"/>
<gene>
    <name evidence="3" type="ORF">MICPUN_62983</name>
</gene>
<feature type="compositionally biased region" description="Basic and acidic residues" evidence="2">
    <location>
        <begin position="25"/>
        <end position="35"/>
    </location>
</feature>